<evidence type="ECO:0000256" key="1">
    <source>
        <dbReference type="ARBA" id="ARBA00004141"/>
    </source>
</evidence>
<dbReference type="PANTHER" id="PTHR42718:SF9">
    <property type="entry name" value="MAJOR FACILITATOR SUPERFAMILY MULTIDRUG TRANSPORTER MFSC"/>
    <property type="match status" value="1"/>
</dbReference>
<sequence length="460" mass="49963">MDWTRKQFSILSMVAITSFMGTFLISSINIALPAIEKSFDMDAVTLSWVVTSFLLSMALLLLPAGRWGDFTGIRRLFKFGVILFTMSSLLCGIAPSGYWLILFRFIQGAGAAFTSTTGPAILVSAFPPRQRGRVLGMSVSAVYLGLAFGPFAGGILTQSLGWRSIFYASAFLGTGVAIITQLFLGKDDTSAQESKSKLSLNSLVFYVAGLTSMVFGSSLIPKLPGWVLIGTGFIALMVFWKRESRSAHPVIPTRLFTQNRLFAFSNLAALINYSATFAIVFLLSLFLQKIQHMTPRQAGMVLIAQPTVMAIFSPVAGRWSDKLEPRILATLGMTMCALGLGAFTLLGQNTSIGMLVALLIWMGLGFALFSSPNMNTIMSSVDKNRYGLASGTAATMRVLGQMASMTIVTFMFALLFNGHSVDTISFPTFLKAMKYGFLTFALIAAAGIFFSYNRGNMNRE</sequence>
<gene>
    <name evidence="8" type="ORF">SAMN05444380_10149</name>
</gene>
<feature type="transmembrane region" description="Helical" evidence="6">
    <location>
        <begin position="44"/>
        <end position="64"/>
    </location>
</feature>
<feature type="transmembrane region" description="Helical" evidence="6">
    <location>
        <begin position="327"/>
        <end position="346"/>
    </location>
</feature>
<dbReference type="eggNOG" id="COG2814">
    <property type="taxonomic scope" value="Bacteria"/>
</dbReference>
<evidence type="ECO:0000259" key="7">
    <source>
        <dbReference type="PROSITE" id="PS50850"/>
    </source>
</evidence>
<feature type="transmembrane region" description="Helical" evidence="6">
    <location>
        <begin position="76"/>
        <end position="95"/>
    </location>
</feature>
<dbReference type="SUPFAM" id="SSF103473">
    <property type="entry name" value="MFS general substrate transporter"/>
    <property type="match status" value="1"/>
</dbReference>
<comment type="subcellular location">
    <subcellularLocation>
        <location evidence="1">Membrane</location>
        <topology evidence="1">Multi-pass membrane protein</topology>
    </subcellularLocation>
</comment>
<keyword evidence="3 6" id="KW-0812">Transmembrane</keyword>
<dbReference type="RefSeq" id="WP_029626559.1">
    <property type="nucleotide sequence ID" value="NZ_AFSL01000040.1"/>
</dbReference>
<dbReference type="InterPro" id="IPR011701">
    <property type="entry name" value="MFS"/>
</dbReference>
<feature type="transmembrane region" description="Helical" evidence="6">
    <location>
        <begin position="101"/>
        <end position="122"/>
    </location>
</feature>
<feature type="transmembrane region" description="Helical" evidence="6">
    <location>
        <begin position="134"/>
        <end position="153"/>
    </location>
</feature>
<evidence type="ECO:0000256" key="6">
    <source>
        <dbReference type="SAM" id="Phobius"/>
    </source>
</evidence>
<dbReference type="AlphaFoldDB" id="A0A1I1UEM5"/>
<keyword evidence="4 6" id="KW-1133">Transmembrane helix</keyword>
<name>A0A1I1UEM5_9BACT</name>
<dbReference type="Gene3D" id="1.20.1250.20">
    <property type="entry name" value="MFS general substrate transporter like domains"/>
    <property type="match status" value="1"/>
</dbReference>
<keyword evidence="2" id="KW-0813">Transport</keyword>
<dbReference type="STRING" id="385682.SAMN05444380_10149"/>
<evidence type="ECO:0000256" key="2">
    <source>
        <dbReference type="ARBA" id="ARBA00022448"/>
    </source>
</evidence>
<dbReference type="PROSITE" id="PS50850">
    <property type="entry name" value="MFS"/>
    <property type="match status" value="1"/>
</dbReference>
<feature type="transmembrane region" description="Helical" evidence="6">
    <location>
        <begin position="435"/>
        <end position="452"/>
    </location>
</feature>
<evidence type="ECO:0000313" key="9">
    <source>
        <dbReference type="Proteomes" id="UP000181976"/>
    </source>
</evidence>
<dbReference type="Pfam" id="PF07690">
    <property type="entry name" value="MFS_1"/>
    <property type="match status" value="1"/>
</dbReference>
<accession>A0A1I1UEM5</accession>
<dbReference type="Proteomes" id="UP000181976">
    <property type="component" value="Unassembled WGS sequence"/>
</dbReference>
<feature type="domain" description="Major facilitator superfamily (MFS) profile" evidence="7">
    <location>
        <begin position="10"/>
        <end position="459"/>
    </location>
</feature>
<keyword evidence="9" id="KW-1185">Reference proteome</keyword>
<feature type="transmembrane region" description="Helical" evidence="6">
    <location>
        <begin position="394"/>
        <end position="415"/>
    </location>
</feature>
<proteinExistence type="predicted"/>
<dbReference type="InterPro" id="IPR036259">
    <property type="entry name" value="MFS_trans_sf"/>
</dbReference>
<dbReference type="InterPro" id="IPR020846">
    <property type="entry name" value="MFS_dom"/>
</dbReference>
<feature type="transmembrane region" description="Helical" evidence="6">
    <location>
        <begin position="352"/>
        <end position="373"/>
    </location>
</feature>
<dbReference type="PRINTS" id="PR01036">
    <property type="entry name" value="TCRTETB"/>
</dbReference>
<evidence type="ECO:0000256" key="3">
    <source>
        <dbReference type="ARBA" id="ARBA00022692"/>
    </source>
</evidence>
<feature type="transmembrane region" description="Helical" evidence="6">
    <location>
        <begin position="198"/>
        <end position="217"/>
    </location>
</feature>
<keyword evidence="5 6" id="KW-0472">Membrane</keyword>
<dbReference type="GO" id="GO:0016020">
    <property type="term" value="C:membrane"/>
    <property type="evidence" value="ECO:0007669"/>
    <property type="project" value="UniProtKB-SubCell"/>
</dbReference>
<feature type="transmembrane region" description="Helical" evidence="6">
    <location>
        <begin position="261"/>
        <end position="286"/>
    </location>
</feature>
<feature type="transmembrane region" description="Helical" evidence="6">
    <location>
        <begin position="165"/>
        <end position="186"/>
    </location>
</feature>
<evidence type="ECO:0000256" key="4">
    <source>
        <dbReference type="ARBA" id="ARBA00022989"/>
    </source>
</evidence>
<dbReference type="PANTHER" id="PTHR42718">
    <property type="entry name" value="MAJOR FACILITATOR SUPERFAMILY MULTIDRUG TRANSPORTER MFSC"/>
    <property type="match status" value="1"/>
</dbReference>
<feature type="transmembrane region" description="Helical" evidence="6">
    <location>
        <begin position="223"/>
        <end position="240"/>
    </location>
</feature>
<organism evidence="8 9">
    <name type="scientific">Thermophagus xiamenensis</name>
    <dbReference type="NCBI Taxonomy" id="385682"/>
    <lineage>
        <taxon>Bacteria</taxon>
        <taxon>Pseudomonadati</taxon>
        <taxon>Bacteroidota</taxon>
        <taxon>Bacteroidia</taxon>
        <taxon>Marinilabiliales</taxon>
        <taxon>Marinilabiliaceae</taxon>
        <taxon>Thermophagus</taxon>
    </lineage>
</organism>
<feature type="transmembrane region" description="Helical" evidence="6">
    <location>
        <begin position="12"/>
        <end position="32"/>
    </location>
</feature>
<evidence type="ECO:0000256" key="5">
    <source>
        <dbReference type="ARBA" id="ARBA00023136"/>
    </source>
</evidence>
<dbReference type="CDD" id="cd17321">
    <property type="entry name" value="MFS_MMR_MDR_like"/>
    <property type="match status" value="1"/>
</dbReference>
<dbReference type="FunCoup" id="A0A1I1UEM5">
    <property type="interactions" value="91"/>
</dbReference>
<dbReference type="Gene3D" id="1.20.1720.10">
    <property type="entry name" value="Multidrug resistance protein D"/>
    <property type="match status" value="1"/>
</dbReference>
<dbReference type="EMBL" id="FONA01000001">
    <property type="protein sequence ID" value="SFD69219.1"/>
    <property type="molecule type" value="Genomic_DNA"/>
</dbReference>
<evidence type="ECO:0000313" key="8">
    <source>
        <dbReference type="EMBL" id="SFD69219.1"/>
    </source>
</evidence>
<dbReference type="OrthoDB" id="9807274at2"/>
<dbReference type="InParanoid" id="A0A1I1UEM5"/>
<protein>
    <submittedName>
        <fullName evidence="8">Drug resistance transporter, EmrB/QacA subfamily</fullName>
    </submittedName>
</protein>
<dbReference type="GO" id="GO:0022857">
    <property type="term" value="F:transmembrane transporter activity"/>
    <property type="evidence" value="ECO:0007669"/>
    <property type="project" value="InterPro"/>
</dbReference>
<feature type="transmembrane region" description="Helical" evidence="6">
    <location>
        <begin position="298"/>
        <end position="315"/>
    </location>
</feature>
<reference evidence="8 9" key="1">
    <citation type="submission" date="2016-10" db="EMBL/GenBank/DDBJ databases">
        <authorList>
            <person name="de Groot N.N."/>
        </authorList>
    </citation>
    <scope>NUCLEOTIDE SEQUENCE [LARGE SCALE GENOMIC DNA]</scope>
    <source>
        <strain evidence="8 9">DSM 19012</strain>
    </source>
</reference>